<dbReference type="Pfam" id="PF00005">
    <property type="entry name" value="ABC_tran"/>
    <property type="match status" value="2"/>
</dbReference>
<evidence type="ECO:0000313" key="5">
    <source>
        <dbReference type="EMBL" id="SDX64120.1"/>
    </source>
</evidence>
<dbReference type="InterPro" id="IPR003593">
    <property type="entry name" value="AAA+_ATPase"/>
</dbReference>
<sequence length="558" mass="62525">MLLKVENLSISFKSNIAVNKVVEAVNFELNEGDILGIVGESGSGKSVSSLAILGLLPKTAIVEGSIIFNEKNLAKTSNKAFQNIRGNQISMIFQEPMSSLNPSLTCGFQVIEILLQHKKITKFEAKKEVIELFNKVKLPRAENIFNQYPHQISGGQKQRVMIAMAIACKPQILIADEPTTALDVTVQKEIILLLKELQKETNMSIVFISHDLALVSEIATNVLVMYKGKVVEQGAAIEVFKNPTHNYTKALINSKPNLKERLKKLPTVSNFIENTIDTTVYTSKEREEFHKKTYSKKPLLEINEVATYFTVNSSFLSSKKHYVKAVDNVSFKLFEGETLGLVGESGCGKTTLGRTILHLEKLTSGQFFYKQKDVTTLSKKEIKAFRKEVQIIFQDPFSSLNPRIPVGKAIMEPMKVHGILNSSTERKEYVLDILKQVGLSEEHFYRYPHEFSGGQRQRIGIARTIALKPKLIICDESVSALDVSVQAQVLNLLNELKQTFGFTYIFISHDLAVVKYMADQLVVMNKGKIEEIGDADEIYKNPKTSYTQKLIDAIPKGI</sequence>
<accession>A0A1H3DCS1</accession>
<dbReference type="RefSeq" id="WP_090124222.1">
    <property type="nucleotide sequence ID" value="NZ_FNNJ01000007.1"/>
</dbReference>
<dbReference type="Pfam" id="PF08352">
    <property type="entry name" value="oligo_HPY"/>
    <property type="match status" value="2"/>
</dbReference>
<dbReference type="GO" id="GO:0005524">
    <property type="term" value="F:ATP binding"/>
    <property type="evidence" value="ECO:0007669"/>
    <property type="project" value="UniProtKB-KW"/>
</dbReference>
<dbReference type="PROSITE" id="PS50893">
    <property type="entry name" value="ABC_TRANSPORTER_2"/>
    <property type="match status" value="2"/>
</dbReference>
<gene>
    <name evidence="5" type="ORF">SAMN05444411_107113</name>
</gene>
<dbReference type="PANTHER" id="PTHR43776">
    <property type="entry name" value="TRANSPORT ATP-BINDING PROTEIN"/>
    <property type="match status" value="1"/>
</dbReference>
<dbReference type="Proteomes" id="UP000199595">
    <property type="component" value="Unassembled WGS sequence"/>
</dbReference>
<dbReference type="InterPro" id="IPR050319">
    <property type="entry name" value="ABC_transp_ATP-bind"/>
</dbReference>
<reference evidence="5 6" key="1">
    <citation type="submission" date="2016-10" db="EMBL/GenBank/DDBJ databases">
        <authorList>
            <person name="de Groot N.N."/>
        </authorList>
    </citation>
    <scope>NUCLEOTIDE SEQUENCE [LARGE SCALE GENOMIC DNA]</scope>
    <source>
        <strain evidence="5 6">DSM 24956</strain>
    </source>
</reference>
<dbReference type="OrthoDB" id="1115710at2"/>
<dbReference type="GO" id="GO:0055085">
    <property type="term" value="P:transmembrane transport"/>
    <property type="evidence" value="ECO:0007669"/>
    <property type="project" value="UniProtKB-ARBA"/>
</dbReference>
<organism evidence="5 6">
    <name type="scientific">Lutibacter oricola</name>
    <dbReference type="NCBI Taxonomy" id="762486"/>
    <lineage>
        <taxon>Bacteria</taxon>
        <taxon>Pseudomonadati</taxon>
        <taxon>Bacteroidota</taxon>
        <taxon>Flavobacteriia</taxon>
        <taxon>Flavobacteriales</taxon>
        <taxon>Flavobacteriaceae</taxon>
        <taxon>Lutibacter</taxon>
    </lineage>
</organism>
<dbReference type="PANTHER" id="PTHR43776:SF8">
    <property type="entry name" value="ABC TRANSPORTER, ATP-BINDING PROTEIN"/>
    <property type="match status" value="1"/>
</dbReference>
<proteinExistence type="predicted"/>
<keyword evidence="1" id="KW-0813">Transport</keyword>
<name>A0A1H3DCS1_9FLAO</name>
<dbReference type="SMART" id="SM00382">
    <property type="entry name" value="AAA"/>
    <property type="match status" value="2"/>
</dbReference>
<dbReference type="GO" id="GO:0016887">
    <property type="term" value="F:ATP hydrolysis activity"/>
    <property type="evidence" value="ECO:0007669"/>
    <property type="project" value="InterPro"/>
</dbReference>
<dbReference type="InterPro" id="IPR003439">
    <property type="entry name" value="ABC_transporter-like_ATP-bd"/>
</dbReference>
<dbReference type="FunFam" id="3.40.50.300:FF:000016">
    <property type="entry name" value="Oligopeptide ABC transporter ATP-binding component"/>
    <property type="match status" value="2"/>
</dbReference>
<dbReference type="AlphaFoldDB" id="A0A1H3DCS1"/>
<dbReference type="NCBIfam" id="NF007739">
    <property type="entry name" value="PRK10419.1"/>
    <property type="match status" value="2"/>
</dbReference>
<keyword evidence="3 5" id="KW-0067">ATP-binding</keyword>
<dbReference type="InterPro" id="IPR013563">
    <property type="entry name" value="Oligopep_ABC_C"/>
</dbReference>
<dbReference type="Gene3D" id="3.40.50.300">
    <property type="entry name" value="P-loop containing nucleotide triphosphate hydrolases"/>
    <property type="match status" value="2"/>
</dbReference>
<evidence type="ECO:0000256" key="3">
    <source>
        <dbReference type="ARBA" id="ARBA00022840"/>
    </source>
</evidence>
<dbReference type="PROSITE" id="PS00211">
    <property type="entry name" value="ABC_TRANSPORTER_1"/>
    <property type="match status" value="2"/>
</dbReference>
<evidence type="ECO:0000256" key="1">
    <source>
        <dbReference type="ARBA" id="ARBA00022448"/>
    </source>
</evidence>
<dbReference type="STRING" id="762486.SAMN05444411_107113"/>
<dbReference type="InterPro" id="IPR017871">
    <property type="entry name" value="ABC_transporter-like_CS"/>
</dbReference>
<evidence type="ECO:0000313" key="6">
    <source>
        <dbReference type="Proteomes" id="UP000199595"/>
    </source>
</evidence>
<dbReference type="InterPro" id="IPR027417">
    <property type="entry name" value="P-loop_NTPase"/>
</dbReference>
<dbReference type="SUPFAM" id="SSF52540">
    <property type="entry name" value="P-loop containing nucleoside triphosphate hydrolases"/>
    <property type="match status" value="2"/>
</dbReference>
<evidence type="ECO:0000259" key="4">
    <source>
        <dbReference type="PROSITE" id="PS50893"/>
    </source>
</evidence>
<dbReference type="EMBL" id="FNNJ01000007">
    <property type="protein sequence ID" value="SDX64120.1"/>
    <property type="molecule type" value="Genomic_DNA"/>
</dbReference>
<evidence type="ECO:0000256" key="2">
    <source>
        <dbReference type="ARBA" id="ARBA00022741"/>
    </source>
</evidence>
<feature type="domain" description="ABC transporter" evidence="4">
    <location>
        <begin position="300"/>
        <end position="551"/>
    </location>
</feature>
<keyword evidence="2" id="KW-0547">Nucleotide-binding</keyword>
<keyword evidence="6" id="KW-1185">Reference proteome</keyword>
<feature type="domain" description="ABC transporter" evidence="4">
    <location>
        <begin position="3"/>
        <end position="252"/>
    </location>
</feature>
<protein>
    <submittedName>
        <fullName evidence="5">Peptide/nickel transport system ATP-binding protein</fullName>
    </submittedName>
</protein>
<dbReference type="GO" id="GO:0015833">
    <property type="term" value="P:peptide transport"/>
    <property type="evidence" value="ECO:0007669"/>
    <property type="project" value="InterPro"/>
</dbReference>
<dbReference type="CDD" id="cd03257">
    <property type="entry name" value="ABC_NikE_OppD_transporters"/>
    <property type="match status" value="2"/>
</dbReference>
<dbReference type="NCBIfam" id="NF008453">
    <property type="entry name" value="PRK11308.1"/>
    <property type="match status" value="2"/>
</dbReference>